<dbReference type="EMBL" id="CP024201">
    <property type="protein sequence ID" value="ATQ44722.1"/>
    <property type="molecule type" value="Genomic_DNA"/>
</dbReference>
<dbReference type="SUPFAM" id="SSF52540">
    <property type="entry name" value="P-loop containing nucleoside triphosphate hydrolases"/>
    <property type="match status" value="1"/>
</dbReference>
<dbReference type="InterPro" id="IPR003314">
    <property type="entry name" value="Mu-type_HTH"/>
</dbReference>
<dbReference type="NCBIfam" id="NF040713">
    <property type="entry name" value="ZapE"/>
    <property type="match status" value="1"/>
</dbReference>
<evidence type="ECO:0000256" key="2">
    <source>
        <dbReference type="ARBA" id="ARBA00022840"/>
    </source>
</evidence>
<dbReference type="GO" id="GO:0016887">
    <property type="term" value="F:ATP hydrolysis activity"/>
    <property type="evidence" value="ECO:0007669"/>
    <property type="project" value="InterPro"/>
</dbReference>
<dbReference type="GO" id="GO:0005737">
    <property type="term" value="C:cytoplasm"/>
    <property type="evidence" value="ECO:0007669"/>
    <property type="project" value="TreeGrafter"/>
</dbReference>
<keyword evidence="4" id="KW-0132">Cell division</keyword>
<dbReference type="GO" id="GO:0003677">
    <property type="term" value="F:DNA binding"/>
    <property type="evidence" value="ECO:0007669"/>
    <property type="project" value="InterPro"/>
</dbReference>
<dbReference type="InterPro" id="IPR005654">
    <property type="entry name" value="ATPase_AFG1-like"/>
</dbReference>
<evidence type="ECO:0000313" key="4">
    <source>
        <dbReference type="EMBL" id="ATQ44722.1"/>
    </source>
</evidence>
<evidence type="ECO:0000256" key="1">
    <source>
        <dbReference type="ARBA" id="ARBA00022741"/>
    </source>
</evidence>
<protein>
    <submittedName>
        <fullName evidence="4">Cell division protein ZapE</fullName>
    </submittedName>
</protein>
<keyword evidence="5" id="KW-1185">Reference proteome</keyword>
<evidence type="ECO:0000259" key="3">
    <source>
        <dbReference type="PROSITE" id="PS51702"/>
    </source>
</evidence>
<name>A0A2D2B372_9CAUL</name>
<dbReference type="KEGG" id="cmb:CSW64_21180"/>
<reference evidence="4 5" key="1">
    <citation type="submission" date="2017-10" db="EMBL/GenBank/DDBJ databases">
        <title>Genome sequence of Caulobacter mirabilis FWC38.</title>
        <authorList>
            <person name="Fiebig A."/>
            <person name="Crosson S."/>
        </authorList>
    </citation>
    <scope>NUCLEOTIDE SEQUENCE [LARGE SCALE GENOMIC DNA]</scope>
    <source>
        <strain evidence="4 5">FWC 38</strain>
    </source>
</reference>
<sequence>MPQSVRAAYRERLASGEIRPDAAQEAALSAFSRLEGDLNALGEPAGLSSLFRKPKGARGIYLWGPVGRGKSMLMDLFYESAPVSKKRRVHFHVFMAEVHASIDAWRKGDAAARKARFGQAKGDDPIVPTAELVAKDARLLCFDELQVTDIADAMILGRLFEALFGLGVTLVATSNRPPDDLYKNGINRQLFVPFIELLKEKLEVVAVRGPTDFRLDRLRGARTWLSPITPETEAEFDRLWADMLDGAPETGATLEVLGRKLHLPRASGGLLRASFTSLCDHALGPQDYLAIADRFHTIFLEDVPQLSAGKRDAARRFNTLVDALYEAQAKLIAVAAVEPEALYPEGDGAFEFERTVSRLQEMRSADWLERIRD</sequence>
<accession>A0A2D2B372</accession>
<dbReference type="Pfam" id="PF03969">
    <property type="entry name" value="AFG1_ATPase"/>
    <property type="match status" value="1"/>
</dbReference>
<keyword evidence="1" id="KW-0547">Nucleotide-binding</keyword>
<dbReference type="InterPro" id="IPR027417">
    <property type="entry name" value="P-loop_NTPase"/>
</dbReference>
<dbReference type="Proteomes" id="UP000228945">
    <property type="component" value="Chromosome"/>
</dbReference>
<dbReference type="PROSITE" id="PS51702">
    <property type="entry name" value="HTH_MU"/>
    <property type="match status" value="1"/>
</dbReference>
<organism evidence="4 5">
    <name type="scientific">Caulobacter mirabilis</name>
    <dbReference type="NCBI Taxonomy" id="69666"/>
    <lineage>
        <taxon>Bacteria</taxon>
        <taxon>Pseudomonadati</taxon>
        <taxon>Pseudomonadota</taxon>
        <taxon>Alphaproteobacteria</taxon>
        <taxon>Caulobacterales</taxon>
        <taxon>Caulobacteraceae</taxon>
        <taxon>Caulobacter</taxon>
    </lineage>
</organism>
<dbReference type="OrthoDB" id="9774491at2"/>
<proteinExistence type="predicted"/>
<dbReference type="PANTHER" id="PTHR12169">
    <property type="entry name" value="ATPASE N2B"/>
    <property type="match status" value="1"/>
</dbReference>
<dbReference type="AlphaFoldDB" id="A0A2D2B372"/>
<keyword evidence="4" id="KW-0131">Cell cycle</keyword>
<dbReference type="PANTHER" id="PTHR12169:SF6">
    <property type="entry name" value="AFG1-LIKE ATPASE"/>
    <property type="match status" value="1"/>
</dbReference>
<gene>
    <name evidence="4" type="ORF">CSW64_21180</name>
</gene>
<feature type="domain" description="HTH Mu-type" evidence="3">
    <location>
        <begin position="1"/>
        <end position="17"/>
    </location>
</feature>
<keyword evidence="2" id="KW-0067">ATP-binding</keyword>
<dbReference type="RefSeq" id="WP_099623970.1">
    <property type="nucleotide sequence ID" value="NZ_CP024201.1"/>
</dbReference>
<dbReference type="Gene3D" id="3.40.50.300">
    <property type="entry name" value="P-loop containing nucleotide triphosphate hydrolases"/>
    <property type="match status" value="1"/>
</dbReference>
<dbReference type="GO" id="GO:0005524">
    <property type="term" value="F:ATP binding"/>
    <property type="evidence" value="ECO:0007669"/>
    <property type="project" value="UniProtKB-KW"/>
</dbReference>
<dbReference type="GO" id="GO:0051301">
    <property type="term" value="P:cell division"/>
    <property type="evidence" value="ECO:0007669"/>
    <property type="project" value="UniProtKB-KW"/>
</dbReference>
<evidence type="ECO:0000313" key="5">
    <source>
        <dbReference type="Proteomes" id="UP000228945"/>
    </source>
</evidence>